<evidence type="ECO:0000313" key="3">
    <source>
        <dbReference type="Proteomes" id="UP001165136"/>
    </source>
</evidence>
<sequence>MTPFLSALITSVTVLAIVLAGDLGRRRVTAWRLIRPLLAVVVVVAIFVHSLPHEGNDLGLQGIGIVLGLLLGAISASFLRTGHDEQGAYTVGAAGYATFWIVVFAARTLFAYGSEHWFADALVRFCIDYHISGADPITNSLVFLSLAMVLARTAVIVGRTRSSRSSRLSSTTA</sequence>
<feature type="transmembrane region" description="Helical" evidence="1">
    <location>
        <begin position="91"/>
        <end position="112"/>
    </location>
</feature>
<dbReference type="Proteomes" id="UP001165136">
    <property type="component" value="Unassembled WGS sequence"/>
</dbReference>
<protein>
    <submittedName>
        <fullName evidence="2">Uncharacterized protein</fullName>
    </submittedName>
</protein>
<proteinExistence type="predicted"/>
<comment type="caution">
    <text evidence="2">The sequence shown here is derived from an EMBL/GenBank/DDBJ whole genome shotgun (WGS) entry which is preliminary data.</text>
</comment>
<dbReference type="EMBL" id="BSTI01000014">
    <property type="protein sequence ID" value="GLY68982.1"/>
    <property type="molecule type" value="Genomic_DNA"/>
</dbReference>
<reference evidence="2" key="1">
    <citation type="submission" date="2023-03" db="EMBL/GenBank/DDBJ databases">
        <title>Amycolatopsis taiwanensis NBRC 103393.</title>
        <authorList>
            <person name="Ichikawa N."/>
            <person name="Sato H."/>
            <person name="Tonouchi N."/>
        </authorList>
    </citation>
    <scope>NUCLEOTIDE SEQUENCE</scope>
    <source>
        <strain evidence="2">NBRC 103393</strain>
    </source>
</reference>
<evidence type="ECO:0000313" key="2">
    <source>
        <dbReference type="EMBL" id="GLY68982.1"/>
    </source>
</evidence>
<keyword evidence="1" id="KW-0472">Membrane</keyword>
<evidence type="ECO:0000256" key="1">
    <source>
        <dbReference type="SAM" id="Phobius"/>
    </source>
</evidence>
<feature type="transmembrane region" description="Helical" evidence="1">
    <location>
        <begin position="6"/>
        <end position="24"/>
    </location>
</feature>
<accession>A0A9W6R7I8</accession>
<gene>
    <name evidence="2" type="ORF">Atai01_56010</name>
</gene>
<name>A0A9W6R7I8_9PSEU</name>
<organism evidence="2 3">
    <name type="scientific">Amycolatopsis taiwanensis</name>
    <dbReference type="NCBI Taxonomy" id="342230"/>
    <lineage>
        <taxon>Bacteria</taxon>
        <taxon>Bacillati</taxon>
        <taxon>Actinomycetota</taxon>
        <taxon>Actinomycetes</taxon>
        <taxon>Pseudonocardiales</taxon>
        <taxon>Pseudonocardiaceae</taxon>
        <taxon>Amycolatopsis</taxon>
    </lineage>
</organism>
<keyword evidence="3" id="KW-1185">Reference proteome</keyword>
<dbReference type="RefSeq" id="WP_043841398.1">
    <property type="nucleotide sequence ID" value="NZ_BSTI01000014.1"/>
</dbReference>
<feature type="transmembrane region" description="Helical" evidence="1">
    <location>
        <begin position="58"/>
        <end position="79"/>
    </location>
</feature>
<dbReference type="AlphaFoldDB" id="A0A9W6R7I8"/>
<keyword evidence="1" id="KW-0812">Transmembrane</keyword>
<feature type="transmembrane region" description="Helical" evidence="1">
    <location>
        <begin position="137"/>
        <end position="157"/>
    </location>
</feature>
<feature type="transmembrane region" description="Helical" evidence="1">
    <location>
        <begin position="33"/>
        <end position="52"/>
    </location>
</feature>
<keyword evidence="1" id="KW-1133">Transmembrane helix</keyword>